<sequence>MILNDPYLISYN</sequence>
<dbReference type="EMBL" id="GBXM01087541">
    <property type="protein sequence ID" value="JAH21036.1"/>
    <property type="molecule type" value="Transcribed_RNA"/>
</dbReference>
<evidence type="ECO:0000313" key="1">
    <source>
        <dbReference type="EMBL" id="JAH21036.1"/>
    </source>
</evidence>
<accession>A0A0E9QVP6</accession>
<organism evidence="1">
    <name type="scientific">Anguilla anguilla</name>
    <name type="common">European freshwater eel</name>
    <name type="synonym">Muraena anguilla</name>
    <dbReference type="NCBI Taxonomy" id="7936"/>
    <lineage>
        <taxon>Eukaryota</taxon>
        <taxon>Metazoa</taxon>
        <taxon>Chordata</taxon>
        <taxon>Craniata</taxon>
        <taxon>Vertebrata</taxon>
        <taxon>Euteleostomi</taxon>
        <taxon>Actinopterygii</taxon>
        <taxon>Neopterygii</taxon>
        <taxon>Teleostei</taxon>
        <taxon>Anguilliformes</taxon>
        <taxon>Anguillidae</taxon>
        <taxon>Anguilla</taxon>
    </lineage>
</organism>
<name>A0A0E9QVP6_ANGAN</name>
<reference evidence="1" key="1">
    <citation type="submission" date="2014-11" db="EMBL/GenBank/DDBJ databases">
        <authorList>
            <person name="Amaro Gonzalez C."/>
        </authorList>
    </citation>
    <scope>NUCLEOTIDE SEQUENCE</scope>
</reference>
<proteinExistence type="predicted"/>
<reference evidence="1" key="2">
    <citation type="journal article" date="2015" name="Fish Shellfish Immunol.">
        <title>Early steps in the European eel (Anguilla anguilla)-Vibrio vulnificus interaction in the gills: Role of the RtxA13 toxin.</title>
        <authorList>
            <person name="Callol A."/>
            <person name="Pajuelo D."/>
            <person name="Ebbesson L."/>
            <person name="Teles M."/>
            <person name="MacKenzie S."/>
            <person name="Amaro C."/>
        </authorList>
    </citation>
    <scope>NUCLEOTIDE SEQUENCE</scope>
</reference>
<protein>
    <submittedName>
        <fullName evidence="1">Uncharacterized protein</fullName>
    </submittedName>
</protein>